<name>A0A8J3Z9R2_9ACTN</name>
<sequence>MQPSPPAPEDLDIDTERPTAARAYDYLLGGDHNFASDREMIRQAMEFMPDLPIQAQANRAFLHRAVTYLAGAGVRQFLDIGSGIPTRGNVHEVAQLAAPDAKVVYVDIDPVAVSHGRQLLAGDPHTTVIQEDARNAAEIINHPDVRSLLDFTRPVAVLMVALLHVIPDSDDPYGMVTTVRSVLAPGSYLAIAHGTGDGRKDAERLVEISRQTPTTMTLRDRAGVLRFFDGFELVEPGLVWAPEWRPESPDDVPAEPARTSSNYVGVGRLT</sequence>
<proteinExistence type="predicted"/>
<protein>
    <recommendedName>
        <fullName evidence="4">S-adenosyl methyltransferase</fullName>
    </recommendedName>
</protein>
<evidence type="ECO:0000256" key="1">
    <source>
        <dbReference type="SAM" id="MobiDB-lite"/>
    </source>
</evidence>
<dbReference type="Gene3D" id="3.40.50.150">
    <property type="entry name" value="Vaccinia Virus protein VP39"/>
    <property type="match status" value="1"/>
</dbReference>
<dbReference type="InterPro" id="IPR006764">
    <property type="entry name" value="SAM_dep_MeTrfase_SAV2177_type"/>
</dbReference>
<dbReference type="AlphaFoldDB" id="A0A8J3Z9R2"/>
<evidence type="ECO:0000313" key="2">
    <source>
        <dbReference type="EMBL" id="GIJ57855.1"/>
    </source>
</evidence>
<keyword evidence="3" id="KW-1185">Reference proteome</keyword>
<feature type="region of interest" description="Disordered" evidence="1">
    <location>
        <begin position="246"/>
        <end position="270"/>
    </location>
</feature>
<reference evidence="2" key="1">
    <citation type="submission" date="2021-01" db="EMBL/GenBank/DDBJ databases">
        <title>Whole genome shotgun sequence of Virgisporangium aurantiacum NBRC 16421.</title>
        <authorList>
            <person name="Komaki H."/>
            <person name="Tamura T."/>
        </authorList>
    </citation>
    <scope>NUCLEOTIDE SEQUENCE</scope>
    <source>
        <strain evidence="2">NBRC 16421</strain>
    </source>
</reference>
<organism evidence="2 3">
    <name type="scientific">Virgisporangium aurantiacum</name>
    <dbReference type="NCBI Taxonomy" id="175570"/>
    <lineage>
        <taxon>Bacteria</taxon>
        <taxon>Bacillati</taxon>
        <taxon>Actinomycetota</taxon>
        <taxon>Actinomycetes</taxon>
        <taxon>Micromonosporales</taxon>
        <taxon>Micromonosporaceae</taxon>
        <taxon>Virgisporangium</taxon>
    </lineage>
</organism>
<dbReference type="InterPro" id="IPR029063">
    <property type="entry name" value="SAM-dependent_MTases_sf"/>
</dbReference>
<dbReference type="EMBL" id="BOPG01000033">
    <property type="protein sequence ID" value="GIJ57855.1"/>
    <property type="molecule type" value="Genomic_DNA"/>
</dbReference>
<dbReference type="Proteomes" id="UP000612585">
    <property type="component" value="Unassembled WGS sequence"/>
</dbReference>
<dbReference type="CDD" id="cd02440">
    <property type="entry name" value="AdoMet_MTases"/>
    <property type="match status" value="1"/>
</dbReference>
<dbReference type="RefSeq" id="WP_203997649.1">
    <property type="nucleotide sequence ID" value="NZ_BOPG01000033.1"/>
</dbReference>
<accession>A0A8J3Z9R2</accession>
<dbReference type="PIRSF" id="PIRSF017393">
    <property type="entry name" value="MTase_SAV2177"/>
    <property type="match status" value="1"/>
</dbReference>
<comment type="caution">
    <text evidence="2">The sequence shown here is derived from an EMBL/GenBank/DDBJ whole genome shotgun (WGS) entry which is preliminary data.</text>
</comment>
<evidence type="ECO:0000313" key="3">
    <source>
        <dbReference type="Proteomes" id="UP000612585"/>
    </source>
</evidence>
<evidence type="ECO:0008006" key="4">
    <source>
        <dbReference type="Google" id="ProtNLM"/>
    </source>
</evidence>
<dbReference type="Pfam" id="PF04672">
    <property type="entry name" value="Methyltransf_19"/>
    <property type="match status" value="1"/>
</dbReference>
<gene>
    <name evidence="2" type="ORF">Vau01_053710</name>
</gene>
<dbReference type="SUPFAM" id="SSF53335">
    <property type="entry name" value="S-adenosyl-L-methionine-dependent methyltransferases"/>
    <property type="match status" value="1"/>
</dbReference>